<evidence type="ECO:0000256" key="9">
    <source>
        <dbReference type="RuleBase" id="RU003811"/>
    </source>
</evidence>
<comment type="pathway">
    <text evidence="1 7 8">Cofactor biosynthesis; NAD(+) biosynthesis; NAD(+) from deamido-NAD(+) (L-Gln route): step 1/1.</text>
</comment>
<dbReference type="Gene3D" id="3.40.50.620">
    <property type="entry name" value="HUPs"/>
    <property type="match status" value="1"/>
</dbReference>
<dbReference type="EC" id="6.3.5.1" evidence="7 8"/>
<organism evidence="11 12">
    <name type="scientific">Xanthocytophaga flava</name>
    <dbReference type="NCBI Taxonomy" id="3048013"/>
    <lineage>
        <taxon>Bacteria</taxon>
        <taxon>Pseudomonadati</taxon>
        <taxon>Bacteroidota</taxon>
        <taxon>Cytophagia</taxon>
        <taxon>Cytophagales</taxon>
        <taxon>Rhodocytophagaceae</taxon>
        <taxon>Xanthocytophaga</taxon>
    </lineage>
</organism>
<comment type="similarity">
    <text evidence="2 7 8">In the C-terminal section; belongs to the NAD synthetase family.</text>
</comment>
<dbReference type="SUPFAM" id="SSF56317">
    <property type="entry name" value="Carbon-nitrogen hydrolase"/>
    <property type="match status" value="1"/>
</dbReference>
<feature type="binding site" evidence="7">
    <location>
        <position position="482"/>
    </location>
    <ligand>
        <name>ATP</name>
        <dbReference type="ChEBI" id="CHEBI:30616"/>
    </ligand>
</feature>
<feature type="binding site" evidence="7">
    <location>
        <position position="190"/>
    </location>
    <ligand>
        <name>L-glutamine</name>
        <dbReference type="ChEBI" id="CHEBI:58359"/>
    </ligand>
</feature>
<dbReference type="Pfam" id="PF00795">
    <property type="entry name" value="CN_hydrolase"/>
    <property type="match status" value="1"/>
</dbReference>
<dbReference type="GO" id="GO:0005737">
    <property type="term" value="C:cytoplasm"/>
    <property type="evidence" value="ECO:0007669"/>
    <property type="project" value="InterPro"/>
</dbReference>
<keyword evidence="4 7" id="KW-0547">Nucleotide-binding</keyword>
<keyword evidence="3 7" id="KW-0436">Ligase</keyword>
<dbReference type="Pfam" id="PF02540">
    <property type="entry name" value="NAD_synthase"/>
    <property type="match status" value="1"/>
</dbReference>
<dbReference type="Proteomes" id="UP001241110">
    <property type="component" value="Unassembled WGS sequence"/>
</dbReference>
<dbReference type="InterPro" id="IPR014729">
    <property type="entry name" value="Rossmann-like_a/b/a_fold"/>
</dbReference>
<evidence type="ECO:0000256" key="3">
    <source>
        <dbReference type="ARBA" id="ARBA00022598"/>
    </source>
</evidence>
<feature type="binding site" evidence="7">
    <location>
        <position position="617"/>
    </location>
    <ligand>
        <name>deamido-NAD(+)</name>
        <dbReference type="ChEBI" id="CHEBI:58437"/>
        <note>ligand shared between two neighboring subunits</note>
    </ligand>
</feature>
<evidence type="ECO:0000256" key="1">
    <source>
        <dbReference type="ARBA" id="ARBA00005188"/>
    </source>
</evidence>
<protein>
    <recommendedName>
        <fullName evidence="7 8">Glutamine-dependent NAD(+) synthetase</fullName>
        <ecNumber evidence="7 8">6.3.5.1</ecNumber>
    </recommendedName>
    <alternativeName>
        <fullName evidence="7 8">NAD(+) synthase [glutamine-hydrolyzing]</fullName>
    </alternativeName>
</protein>
<evidence type="ECO:0000256" key="4">
    <source>
        <dbReference type="ARBA" id="ARBA00022741"/>
    </source>
</evidence>
<comment type="caution">
    <text evidence="7">Lacks conserved residue(s) required for the propagation of feature annotation.</text>
</comment>
<feature type="active site" description="Proton acceptor; for glutaminase activity" evidence="7">
    <location>
        <position position="44"/>
    </location>
</feature>
<dbReference type="NCBIfam" id="TIGR00552">
    <property type="entry name" value="nadE"/>
    <property type="match status" value="1"/>
</dbReference>
<keyword evidence="5 7" id="KW-0067">ATP-binding</keyword>
<feature type="active site" description="For glutaminase activity" evidence="7">
    <location>
        <position position="111"/>
    </location>
</feature>
<feature type="binding site" evidence="7">
    <location>
        <position position="487"/>
    </location>
    <ligand>
        <name>deamido-NAD(+)</name>
        <dbReference type="ChEBI" id="CHEBI:58437"/>
        <note>ligand shared between two neighboring subunits</note>
    </ligand>
</feature>
<evidence type="ECO:0000256" key="5">
    <source>
        <dbReference type="ARBA" id="ARBA00022840"/>
    </source>
</evidence>
<dbReference type="PIRSF" id="PIRSF006630">
    <property type="entry name" value="NADS_GAT"/>
    <property type="match status" value="1"/>
</dbReference>
<gene>
    <name evidence="7 11" type="primary">nadE</name>
    <name evidence="11" type="ORF">QNI16_21960</name>
</gene>
<feature type="active site" description="Nucleophile; for glutaminase activity" evidence="7">
    <location>
        <position position="163"/>
    </location>
</feature>
<dbReference type="AlphaFoldDB" id="A0AAE3U7R1"/>
<evidence type="ECO:0000313" key="11">
    <source>
        <dbReference type="EMBL" id="MDJ1483179.1"/>
    </source>
</evidence>
<comment type="function">
    <text evidence="7">Catalyzes the ATP-dependent amidation of deamido-NAD to form NAD. Uses L-glutamine as a nitrogen source.</text>
</comment>
<comment type="catalytic activity">
    <reaction evidence="7 8">
        <text>deamido-NAD(+) + L-glutamine + ATP + H2O = L-glutamate + AMP + diphosphate + NAD(+) + H(+)</text>
        <dbReference type="Rhea" id="RHEA:24384"/>
        <dbReference type="ChEBI" id="CHEBI:15377"/>
        <dbReference type="ChEBI" id="CHEBI:15378"/>
        <dbReference type="ChEBI" id="CHEBI:29985"/>
        <dbReference type="ChEBI" id="CHEBI:30616"/>
        <dbReference type="ChEBI" id="CHEBI:33019"/>
        <dbReference type="ChEBI" id="CHEBI:57540"/>
        <dbReference type="ChEBI" id="CHEBI:58359"/>
        <dbReference type="ChEBI" id="CHEBI:58437"/>
        <dbReference type="ChEBI" id="CHEBI:456215"/>
        <dbReference type="EC" id="6.3.5.1"/>
    </reaction>
</comment>
<dbReference type="GO" id="GO:0005524">
    <property type="term" value="F:ATP binding"/>
    <property type="evidence" value="ECO:0007669"/>
    <property type="project" value="UniProtKB-UniRule"/>
</dbReference>
<feature type="binding site" evidence="7">
    <location>
        <position position="196"/>
    </location>
    <ligand>
        <name>L-glutamine</name>
        <dbReference type="ChEBI" id="CHEBI:58359"/>
    </ligand>
</feature>
<dbReference type="InterPro" id="IPR003010">
    <property type="entry name" value="C-N_Hydrolase"/>
</dbReference>
<dbReference type="CDD" id="cd00553">
    <property type="entry name" value="NAD_synthase"/>
    <property type="match status" value="1"/>
</dbReference>
<comment type="similarity">
    <text evidence="9">Belongs to the NAD synthetase family.</text>
</comment>
<dbReference type="SUPFAM" id="SSF52402">
    <property type="entry name" value="Adenine nucleotide alpha hydrolases-like"/>
    <property type="match status" value="1"/>
</dbReference>
<dbReference type="InterPro" id="IPR003694">
    <property type="entry name" value="NAD_synthase"/>
</dbReference>
<dbReference type="PANTHER" id="PTHR23090:SF9">
    <property type="entry name" value="GLUTAMINE-DEPENDENT NAD(+) SYNTHETASE"/>
    <property type="match status" value="1"/>
</dbReference>
<dbReference type="GO" id="GO:0003952">
    <property type="term" value="F:NAD+ synthase (glutamine-hydrolyzing) activity"/>
    <property type="evidence" value="ECO:0007669"/>
    <property type="project" value="UniProtKB-UniRule"/>
</dbReference>
<evidence type="ECO:0000256" key="7">
    <source>
        <dbReference type="HAMAP-Rule" id="MF_02090"/>
    </source>
</evidence>
<dbReference type="GO" id="GO:0009435">
    <property type="term" value="P:NAD+ biosynthetic process"/>
    <property type="evidence" value="ECO:0007669"/>
    <property type="project" value="UniProtKB-UniRule"/>
</dbReference>
<dbReference type="GO" id="GO:0004359">
    <property type="term" value="F:glutaminase activity"/>
    <property type="evidence" value="ECO:0007669"/>
    <property type="project" value="InterPro"/>
</dbReference>
<dbReference type="HAMAP" id="MF_02090">
    <property type="entry name" value="NadE_glutamine_dep"/>
    <property type="match status" value="1"/>
</dbReference>
<feature type="binding site" evidence="7">
    <location>
        <position position="458"/>
    </location>
    <ligand>
        <name>deamido-NAD(+)</name>
        <dbReference type="ChEBI" id="CHEBI:58437"/>
        <note>ligand shared between two neighboring subunits</note>
    </ligand>
</feature>
<dbReference type="InterPro" id="IPR022310">
    <property type="entry name" value="NAD/GMP_synthase"/>
</dbReference>
<proteinExistence type="inferred from homology"/>
<evidence type="ECO:0000256" key="8">
    <source>
        <dbReference type="PIRNR" id="PIRNR006630"/>
    </source>
</evidence>
<dbReference type="RefSeq" id="WP_313982803.1">
    <property type="nucleotide sequence ID" value="NZ_JASJOS010000010.1"/>
</dbReference>
<evidence type="ECO:0000256" key="2">
    <source>
        <dbReference type="ARBA" id="ARBA00007145"/>
    </source>
</evidence>
<dbReference type="InterPro" id="IPR036526">
    <property type="entry name" value="C-N_Hydrolase_sf"/>
</dbReference>
<dbReference type="EMBL" id="JASJOS010000010">
    <property type="protein sequence ID" value="MDJ1483179.1"/>
    <property type="molecule type" value="Genomic_DNA"/>
</dbReference>
<dbReference type="InterPro" id="IPR014445">
    <property type="entry name" value="Gln-dep_NAD_synthase"/>
</dbReference>
<evidence type="ECO:0000256" key="6">
    <source>
        <dbReference type="ARBA" id="ARBA00023027"/>
    </source>
</evidence>
<evidence type="ECO:0000259" key="10">
    <source>
        <dbReference type="PROSITE" id="PS50263"/>
    </source>
</evidence>
<dbReference type="PROSITE" id="PS50263">
    <property type="entry name" value="CN_HYDROLASE"/>
    <property type="match status" value="1"/>
</dbReference>
<comment type="caution">
    <text evidence="11">The sequence shown here is derived from an EMBL/GenBank/DDBJ whole genome shotgun (WGS) entry which is preliminary data.</text>
</comment>
<dbReference type="GO" id="GO:0008795">
    <property type="term" value="F:NAD+ synthase activity"/>
    <property type="evidence" value="ECO:0007669"/>
    <property type="project" value="UniProtKB-UniRule"/>
</dbReference>
<dbReference type="PANTHER" id="PTHR23090">
    <property type="entry name" value="NH 3 /GLUTAMINE-DEPENDENT NAD + SYNTHETASE"/>
    <property type="match status" value="1"/>
</dbReference>
<dbReference type="Gene3D" id="3.60.110.10">
    <property type="entry name" value="Carbon-nitrogen hydrolase"/>
    <property type="match status" value="1"/>
</dbReference>
<feature type="domain" description="CN hydrolase" evidence="10">
    <location>
        <begin position="4"/>
        <end position="267"/>
    </location>
</feature>
<name>A0AAE3U7R1_9BACT</name>
<evidence type="ECO:0000313" key="12">
    <source>
        <dbReference type="Proteomes" id="UP001241110"/>
    </source>
</evidence>
<dbReference type="CDD" id="cd07570">
    <property type="entry name" value="GAT_Gln-NAD-synth"/>
    <property type="match status" value="1"/>
</dbReference>
<accession>A0AAE3U7R1</accession>
<keyword evidence="6 7" id="KW-0520">NAD</keyword>
<reference evidence="11" key="1">
    <citation type="submission" date="2023-05" db="EMBL/GenBank/DDBJ databases">
        <authorList>
            <person name="Zhang X."/>
        </authorList>
    </citation>
    <scope>NUCLEOTIDE SEQUENCE</scope>
    <source>
        <strain evidence="11">YF14B1</strain>
    </source>
</reference>
<sequence length="660" mass="74480">MNPLKIAAAVVNQTPLDWKRNVQHHLDAIAEAKKQNISLLCFPELSISGYGCEDMFYAPGVTQTAGEMLQLIADASEGIMVSVGLPVRYNHRLYNTACFIADKKIQGFVCKKNLPGNSIYYEPRWFHAWEAGVVTSIEINGQEYPAGDLIFEVQGIRVGYEICEDAWIAHRPGRELYLRGVDIILNPSASHFEFGKSFLRERFVMDASRAFGATYLYVNLLGNESGRAIFDGDAFITSSAVGLASGSRFSYKDFLLVSAVIDVDNTRLSQVQNRVPLIKNDFGIVKVPFIWYKAAYEPYSYELESWEKSQYTKEEEFARCIALALFDYLRKSHSNGWVISLSGGADSSAIASLCRLAIKLCIEEIGLEGLKKKLFYQKDIQSCQTEADVAATLITCVYQATENSSDDTRNSAETLAKDLDVEYFEISIDTLVKEYRTLIEGGLGRKLSWETDDVPLQNIQARVRAPSIWLLANVKNALLLSTSNRSEAAVGYATMDGDTAGSISPIAGINKHFIRQWLRWLETDGLEGRIRFAGLKAVNSLQPTAELRPQDKKQTDEEDLMPYALLDAIEDAAIRDKKMPKDILPLMKYKFEGIYAEEVIIKSIERFFRLWSRNQWKRERYAPGFHVDDHSLDPKTWCRFPILSGGFEKELEDMRKSIGE</sequence>